<dbReference type="InterPro" id="IPR036691">
    <property type="entry name" value="Endo/exonu/phosph_ase_sf"/>
</dbReference>
<keyword evidence="2" id="KW-1185">Reference proteome</keyword>
<evidence type="ECO:0000313" key="1">
    <source>
        <dbReference type="EMBL" id="KAL3287053.1"/>
    </source>
</evidence>
<accession>A0ABD2P7Y8</accession>
<name>A0ABD2P7Y8_9CUCU</name>
<gene>
    <name evidence="1" type="ORF">HHI36_001541</name>
</gene>
<comment type="caution">
    <text evidence="1">The sequence shown here is derived from an EMBL/GenBank/DDBJ whole genome shotgun (WGS) entry which is preliminary data.</text>
</comment>
<dbReference type="AlphaFoldDB" id="A0ABD2P7Y8"/>
<dbReference type="SUPFAM" id="SSF56219">
    <property type="entry name" value="DNase I-like"/>
    <property type="match status" value="1"/>
</dbReference>
<protein>
    <recommendedName>
        <fullName evidence="3">Endonuclease/exonuclease/phosphatase domain-containing protein</fullName>
    </recommendedName>
</protein>
<dbReference type="Proteomes" id="UP001516400">
    <property type="component" value="Unassembled WGS sequence"/>
</dbReference>
<dbReference type="EMBL" id="JABFTP020000185">
    <property type="protein sequence ID" value="KAL3287053.1"/>
    <property type="molecule type" value="Genomic_DNA"/>
</dbReference>
<organism evidence="1 2">
    <name type="scientific">Cryptolaemus montrouzieri</name>
    <dbReference type="NCBI Taxonomy" id="559131"/>
    <lineage>
        <taxon>Eukaryota</taxon>
        <taxon>Metazoa</taxon>
        <taxon>Ecdysozoa</taxon>
        <taxon>Arthropoda</taxon>
        <taxon>Hexapoda</taxon>
        <taxon>Insecta</taxon>
        <taxon>Pterygota</taxon>
        <taxon>Neoptera</taxon>
        <taxon>Endopterygota</taxon>
        <taxon>Coleoptera</taxon>
        <taxon>Polyphaga</taxon>
        <taxon>Cucujiformia</taxon>
        <taxon>Coccinelloidea</taxon>
        <taxon>Coccinellidae</taxon>
        <taxon>Scymninae</taxon>
        <taxon>Scymnini</taxon>
        <taxon>Cryptolaemus</taxon>
    </lineage>
</organism>
<reference evidence="1 2" key="1">
    <citation type="journal article" date="2021" name="BMC Biol.">
        <title>Horizontally acquired antibacterial genes associated with adaptive radiation of ladybird beetles.</title>
        <authorList>
            <person name="Li H.S."/>
            <person name="Tang X.F."/>
            <person name="Huang Y.H."/>
            <person name="Xu Z.Y."/>
            <person name="Chen M.L."/>
            <person name="Du X.Y."/>
            <person name="Qiu B.Y."/>
            <person name="Chen P.T."/>
            <person name="Zhang W."/>
            <person name="Slipinski A."/>
            <person name="Escalona H.E."/>
            <person name="Waterhouse R.M."/>
            <person name="Zwick A."/>
            <person name="Pang H."/>
        </authorList>
    </citation>
    <scope>NUCLEOTIDE SEQUENCE [LARGE SCALE GENOMIC DNA]</scope>
    <source>
        <strain evidence="1">SYSU2018</strain>
    </source>
</reference>
<evidence type="ECO:0008006" key="3">
    <source>
        <dbReference type="Google" id="ProtNLM"/>
    </source>
</evidence>
<evidence type="ECO:0000313" key="2">
    <source>
        <dbReference type="Proteomes" id="UP001516400"/>
    </source>
</evidence>
<sequence>MLSDYHCVTSYNRTDHIHGGVAIFVSRSLQLEVKELHCNEMFSVPSSGTVADLLLKFYEVLDYCSGVSGRIFVCGDLNIDFLEDSLDKTLLLDLMHCYGLGISSNEPTRYSFVENKITASKIHYILTSFSTHEIEARVFGSNLGDHPAISLLFRIGYATSKDVQSTPNIVYRDFWNDNLAKLESYIEDT</sequence>
<proteinExistence type="predicted"/>